<organism evidence="2 3">
    <name type="scientific">Candidatus Paraluminiphilus aquimaris</name>
    <dbReference type="NCBI Taxonomy" id="2518994"/>
    <lineage>
        <taxon>Bacteria</taxon>
        <taxon>Pseudomonadati</taxon>
        <taxon>Pseudomonadota</taxon>
        <taxon>Gammaproteobacteria</taxon>
        <taxon>Cellvibrionales</taxon>
        <taxon>Halieaceae</taxon>
        <taxon>Candidatus Paraluminiphilus</taxon>
    </lineage>
</organism>
<proteinExistence type="predicted"/>
<gene>
    <name evidence="2" type="ORF">E0F26_01725</name>
</gene>
<sequence length="138" mass="14797">MKKICLIVIATALASCSSTPTEQEINAADFGRSMTEADCLATATPFITARMGDPQSVIFEDLKCYRGLEGAVPVARVGATYGYRFTGQVDSKGIIGRYSGMTPFSGIVKDDGDGPRVVRYCITSGTTDYRFCIPSLVD</sequence>
<dbReference type="PROSITE" id="PS51257">
    <property type="entry name" value="PROKAR_LIPOPROTEIN"/>
    <property type="match status" value="1"/>
</dbReference>
<keyword evidence="1" id="KW-0732">Signal</keyword>
<evidence type="ECO:0000313" key="2">
    <source>
        <dbReference type="EMBL" id="UZP73527.1"/>
    </source>
</evidence>
<name>A0ABY6Q2W0_9GAMM</name>
<evidence type="ECO:0000256" key="1">
    <source>
        <dbReference type="SAM" id="SignalP"/>
    </source>
</evidence>
<evidence type="ECO:0000313" key="3">
    <source>
        <dbReference type="Proteomes" id="UP001317963"/>
    </source>
</evidence>
<reference evidence="2 3" key="1">
    <citation type="submission" date="2019-02" db="EMBL/GenBank/DDBJ databases">
        <title>Halieaceae_genomes.</title>
        <authorList>
            <person name="Li S.-H."/>
        </authorList>
    </citation>
    <scope>NUCLEOTIDE SEQUENCE [LARGE SCALE GENOMIC DNA]</scope>
    <source>
        <strain evidence="2 3">JH123</strain>
    </source>
</reference>
<dbReference type="EMBL" id="CP036501">
    <property type="protein sequence ID" value="UZP73527.1"/>
    <property type="molecule type" value="Genomic_DNA"/>
</dbReference>
<evidence type="ECO:0008006" key="4">
    <source>
        <dbReference type="Google" id="ProtNLM"/>
    </source>
</evidence>
<dbReference type="Proteomes" id="UP001317963">
    <property type="component" value="Chromosome"/>
</dbReference>
<protein>
    <recommendedName>
        <fullName evidence="4">Lipoprotein</fullName>
    </recommendedName>
</protein>
<keyword evidence="3" id="KW-1185">Reference proteome</keyword>
<accession>A0ABY6Q2W0</accession>
<feature type="signal peptide" evidence="1">
    <location>
        <begin position="1"/>
        <end position="20"/>
    </location>
</feature>
<feature type="chain" id="PRO_5046880225" description="Lipoprotein" evidence="1">
    <location>
        <begin position="21"/>
        <end position="138"/>
    </location>
</feature>
<dbReference type="RefSeq" id="WP_279242322.1">
    <property type="nucleotide sequence ID" value="NZ_CP036501.1"/>
</dbReference>